<feature type="region of interest" description="Disordered" evidence="16">
    <location>
        <begin position="62"/>
        <end position="177"/>
    </location>
</feature>
<evidence type="ECO:0000256" key="9">
    <source>
        <dbReference type="ARBA" id="ARBA00022843"/>
    </source>
</evidence>
<dbReference type="GO" id="GO:0045930">
    <property type="term" value="P:negative regulation of mitotic cell cycle"/>
    <property type="evidence" value="ECO:0007669"/>
    <property type="project" value="TreeGrafter"/>
</dbReference>
<keyword evidence="12" id="KW-0131">Cell cycle</keyword>
<dbReference type="PANTHER" id="PTHR10265">
    <property type="entry name" value="CYCLIN-DEPENDENT KINASE INHIBITOR 1"/>
    <property type="match status" value="1"/>
</dbReference>
<dbReference type="GO" id="GO:0005634">
    <property type="term" value="C:nucleus"/>
    <property type="evidence" value="ECO:0007669"/>
    <property type="project" value="UniProtKB-SubCell"/>
</dbReference>
<keyword evidence="10 18" id="KW-0649">Protein kinase inhibitor</keyword>
<reference evidence="18" key="1">
    <citation type="submission" date="2023-08" db="EMBL/GenBank/DDBJ databases">
        <authorList>
            <person name="Alioto T."/>
            <person name="Alioto T."/>
            <person name="Gomez Garrido J."/>
        </authorList>
    </citation>
    <scope>NUCLEOTIDE SEQUENCE</scope>
</reference>
<evidence type="ECO:0000256" key="8">
    <source>
        <dbReference type="ARBA" id="ARBA00022753"/>
    </source>
</evidence>
<evidence type="ECO:0000256" key="2">
    <source>
        <dbReference type="ARBA" id="ARBA00004177"/>
    </source>
</evidence>
<evidence type="ECO:0000256" key="14">
    <source>
        <dbReference type="ARBA" id="ARBA00031925"/>
    </source>
</evidence>
<evidence type="ECO:0000259" key="17">
    <source>
        <dbReference type="Pfam" id="PF02234"/>
    </source>
</evidence>
<comment type="subcellular location">
    <subcellularLocation>
        <location evidence="3">Cytoplasm</location>
    </subcellularLocation>
    <subcellularLocation>
        <location evidence="2">Endosome</location>
    </subcellularLocation>
    <subcellularLocation>
        <location evidence="1">Nucleus</location>
    </subcellularLocation>
</comment>
<evidence type="ECO:0000256" key="1">
    <source>
        <dbReference type="ARBA" id="ARBA00004123"/>
    </source>
</evidence>
<evidence type="ECO:0000256" key="10">
    <source>
        <dbReference type="ARBA" id="ARBA00023013"/>
    </source>
</evidence>
<evidence type="ECO:0000313" key="18">
    <source>
        <dbReference type="EMBL" id="CAJ1055043.1"/>
    </source>
</evidence>
<organism evidence="18 19">
    <name type="scientific">Xyrichtys novacula</name>
    <name type="common">Pearly razorfish</name>
    <name type="synonym">Hemipteronotus novacula</name>
    <dbReference type="NCBI Taxonomy" id="13765"/>
    <lineage>
        <taxon>Eukaryota</taxon>
        <taxon>Metazoa</taxon>
        <taxon>Chordata</taxon>
        <taxon>Craniata</taxon>
        <taxon>Vertebrata</taxon>
        <taxon>Euteleostomi</taxon>
        <taxon>Actinopterygii</taxon>
        <taxon>Neopterygii</taxon>
        <taxon>Teleostei</taxon>
        <taxon>Neoteleostei</taxon>
        <taxon>Acanthomorphata</taxon>
        <taxon>Eupercaria</taxon>
        <taxon>Labriformes</taxon>
        <taxon>Labridae</taxon>
        <taxon>Xyrichtys</taxon>
    </lineage>
</organism>
<evidence type="ECO:0000256" key="13">
    <source>
        <dbReference type="ARBA" id="ARBA00031903"/>
    </source>
</evidence>
<keyword evidence="19" id="KW-1185">Reference proteome</keyword>
<gene>
    <name evidence="18" type="ORF">XNOV1_A028538</name>
</gene>
<dbReference type="EMBL" id="OY660867">
    <property type="protein sequence ID" value="CAJ1055043.1"/>
    <property type="molecule type" value="Genomic_DNA"/>
</dbReference>
<comment type="function">
    <text evidence="15">Important regulator of cell cycle progression. Inhibits the kinase activity of CDK2 bound to cyclin A, but has little inhibitory activity on CDK2 bound to SPDYA. Involved in G1 arrest. Potent inhibitor of cyclin E- and cyclin A-CDK2 complexes. Forms a complex with cyclin type D-CDK4 complexes and is involved in the assembly, stability, and modulation of CCND1-CDK4 complex activation. Acts either as an inhibitor or an activator of cyclin type D-CDK4 complexes depending on its phosphorylation state and/or stoichometry.</text>
</comment>
<dbReference type="GO" id="GO:0000082">
    <property type="term" value="P:G1/S transition of mitotic cell cycle"/>
    <property type="evidence" value="ECO:0007669"/>
    <property type="project" value="TreeGrafter"/>
</dbReference>
<dbReference type="Proteomes" id="UP001178508">
    <property type="component" value="Chromosome 4"/>
</dbReference>
<evidence type="ECO:0000256" key="3">
    <source>
        <dbReference type="ARBA" id="ARBA00004496"/>
    </source>
</evidence>
<dbReference type="InterPro" id="IPR044898">
    <property type="entry name" value="CDI_dom_sf"/>
</dbReference>
<evidence type="ECO:0000256" key="12">
    <source>
        <dbReference type="ARBA" id="ARBA00023306"/>
    </source>
</evidence>
<feature type="compositionally biased region" description="Low complexity" evidence="16">
    <location>
        <begin position="162"/>
        <end position="172"/>
    </location>
</feature>
<dbReference type="InterPro" id="IPR003175">
    <property type="entry name" value="CDI_dom"/>
</dbReference>
<feature type="compositionally biased region" description="Basic and acidic residues" evidence="16">
    <location>
        <begin position="110"/>
        <end position="123"/>
    </location>
</feature>
<keyword evidence="9" id="KW-0832">Ubl conjugation</keyword>
<keyword evidence="11" id="KW-0539">Nucleus</keyword>
<sequence length="192" mass="22067">MCNKMSDVRLSNASPTVERVDARLQDNVRPPTRRNLFGTPDRGETRRLFEASIQESVQSFMEEYDFDPVNERPLTPRSYDWQEENDAPEFFRRAPHRRQQPQSEAECLGENDRREAEERDGRQSGRNGSKKRRSGSSGPCNGESQSKRSHSDEEEDDDDDQASGAARQASSEKQCKSEETCCWWNTVAFLVI</sequence>
<dbReference type="GO" id="GO:0051087">
    <property type="term" value="F:protein-folding chaperone binding"/>
    <property type="evidence" value="ECO:0007669"/>
    <property type="project" value="TreeGrafter"/>
</dbReference>
<keyword evidence="6" id="KW-0963">Cytoplasm</keyword>
<evidence type="ECO:0000256" key="16">
    <source>
        <dbReference type="SAM" id="MobiDB-lite"/>
    </source>
</evidence>
<dbReference type="Gene3D" id="4.10.365.10">
    <property type="entry name" value="p27"/>
    <property type="match status" value="1"/>
</dbReference>
<evidence type="ECO:0000256" key="4">
    <source>
        <dbReference type="ARBA" id="ARBA00006726"/>
    </source>
</evidence>
<evidence type="ECO:0000256" key="7">
    <source>
        <dbReference type="ARBA" id="ARBA00022553"/>
    </source>
</evidence>
<feature type="region of interest" description="Disordered" evidence="16">
    <location>
        <begin position="1"/>
        <end position="46"/>
    </location>
</feature>
<dbReference type="PANTHER" id="PTHR10265:SF9">
    <property type="entry name" value="CYCLIN-DEPENDENT KINASE INHIBITOR 1B"/>
    <property type="match status" value="1"/>
</dbReference>
<evidence type="ECO:0000256" key="6">
    <source>
        <dbReference type="ARBA" id="ARBA00022490"/>
    </source>
</evidence>
<accession>A0AAV1F2M0</accession>
<dbReference type="Pfam" id="PF02234">
    <property type="entry name" value="CDI"/>
    <property type="match status" value="1"/>
</dbReference>
<dbReference type="AlphaFoldDB" id="A0AAV1F2M0"/>
<comment type="similarity">
    <text evidence="4">Belongs to the CDI family.</text>
</comment>
<evidence type="ECO:0000256" key="5">
    <source>
        <dbReference type="ARBA" id="ARBA00014547"/>
    </source>
</evidence>
<keyword evidence="8" id="KW-0967">Endosome</keyword>
<evidence type="ECO:0000256" key="15">
    <source>
        <dbReference type="ARBA" id="ARBA00045727"/>
    </source>
</evidence>
<dbReference type="GO" id="GO:0008285">
    <property type="term" value="P:negative regulation of cell population proliferation"/>
    <property type="evidence" value="ECO:0007669"/>
    <property type="project" value="TreeGrafter"/>
</dbReference>
<dbReference type="GO" id="GO:0005768">
    <property type="term" value="C:endosome"/>
    <property type="evidence" value="ECO:0007669"/>
    <property type="project" value="UniProtKB-SubCell"/>
</dbReference>
<feature type="compositionally biased region" description="Acidic residues" evidence="16">
    <location>
        <begin position="152"/>
        <end position="161"/>
    </location>
</feature>
<proteinExistence type="inferred from homology"/>
<protein>
    <recommendedName>
        <fullName evidence="5">Cyclin-dependent kinase inhibitor 1B</fullName>
    </recommendedName>
    <alternativeName>
        <fullName evidence="14">Cyclin-dependent kinase inhibitor p27</fullName>
    </alternativeName>
    <alternativeName>
        <fullName evidence="13">p27Kip1</fullName>
    </alternativeName>
</protein>
<evidence type="ECO:0000313" key="19">
    <source>
        <dbReference type="Proteomes" id="UP001178508"/>
    </source>
</evidence>
<name>A0AAV1F2M0_XYRNO</name>
<feature type="domain" description="Cyclin-dependent kinase inhibitor" evidence="17">
    <location>
        <begin position="35"/>
        <end position="82"/>
    </location>
</feature>
<keyword evidence="7" id="KW-0597">Phosphoprotein</keyword>
<dbReference type="GO" id="GO:0004861">
    <property type="term" value="F:cyclin-dependent protein serine/threonine kinase inhibitor activity"/>
    <property type="evidence" value="ECO:0007669"/>
    <property type="project" value="InterPro"/>
</dbReference>
<evidence type="ECO:0000256" key="11">
    <source>
        <dbReference type="ARBA" id="ARBA00023242"/>
    </source>
</evidence>